<dbReference type="STRING" id="61424.A0A2T9Y5E8"/>
<dbReference type="InterPro" id="IPR027417">
    <property type="entry name" value="P-loop_NTPase"/>
</dbReference>
<dbReference type="AlphaFoldDB" id="A0A2T9Y5E8"/>
<protein>
    <recommendedName>
        <fullName evidence="8">OBG-type G domain-containing protein</fullName>
    </recommendedName>
</protein>
<feature type="region of interest" description="Disordered" evidence="3">
    <location>
        <begin position="466"/>
        <end position="495"/>
    </location>
</feature>
<dbReference type="GO" id="GO:0005525">
    <property type="term" value="F:GTP binding"/>
    <property type="evidence" value="ECO:0007669"/>
    <property type="project" value="UniProtKB-KW"/>
</dbReference>
<dbReference type="SUPFAM" id="SSF52540">
    <property type="entry name" value="P-loop containing nucleoside triphosphate hydrolases"/>
    <property type="match status" value="1"/>
</dbReference>
<dbReference type="PANTHER" id="PTHR11702">
    <property type="entry name" value="DEVELOPMENTALLY REGULATED GTP-BINDING PROTEIN-RELATED"/>
    <property type="match status" value="1"/>
</dbReference>
<dbReference type="PROSITE" id="PS51883">
    <property type="entry name" value="OBG"/>
    <property type="match status" value="1"/>
</dbReference>
<dbReference type="InterPro" id="IPR006169">
    <property type="entry name" value="GTP1_OBG_dom"/>
</dbReference>
<keyword evidence="1" id="KW-0547">Nucleotide-binding</keyword>
<accession>A0A2T9Y5E8</accession>
<dbReference type="PANTHER" id="PTHR11702:SF31">
    <property type="entry name" value="MITOCHONDRIAL RIBOSOME-ASSOCIATED GTPASE 2"/>
    <property type="match status" value="1"/>
</dbReference>
<evidence type="ECO:0000256" key="1">
    <source>
        <dbReference type="ARBA" id="ARBA00022741"/>
    </source>
</evidence>
<dbReference type="Pfam" id="PF01018">
    <property type="entry name" value="GTP1_OBG"/>
    <property type="match status" value="2"/>
</dbReference>
<dbReference type="PROSITE" id="PS51710">
    <property type="entry name" value="G_OBG"/>
    <property type="match status" value="1"/>
</dbReference>
<keyword evidence="7" id="KW-1185">Reference proteome</keyword>
<dbReference type="Gene3D" id="2.70.210.12">
    <property type="entry name" value="GTP1/OBG domain"/>
    <property type="match status" value="1"/>
</dbReference>
<dbReference type="PRINTS" id="PR00326">
    <property type="entry name" value="GTP1OBG"/>
</dbReference>
<evidence type="ECO:0000313" key="6">
    <source>
        <dbReference type="EMBL" id="PVU87548.1"/>
    </source>
</evidence>
<feature type="compositionally biased region" description="Low complexity" evidence="3">
    <location>
        <begin position="466"/>
        <end position="485"/>
    </location>
</feature>
<dbReference type="InterPro" id="IPR006073">
    <property type="entry name" value="GTP-bd"/>
</dbReference>
<evidence type="ECO:0000259" key="4">
    <source>
        <dbReference type="PROSITE" id="PS51710"/>
    </source>
</evidence>
<evidence type="ECO:0000313" key="7">
    <source>
        <dbReference type="Proteomes" id="UP000245699"/>
    </source>
</evidence>
<feature type="domain" description="OBG-type G" evidence="4">
    <location>
        <begin position="316"/>
        <end position="399"/>
    </location>
</feature>
<evidence type="ECO:0000256" key="2">
    <source>
        <dbReference type="ARBA" id="ARBA00023134"/>
    </source>
</evidence>
<comment type="caution">
    <text evidence="6">The sequence shown here is derived from an EMBL/GenBank/DDBJ whole genome shotgun (WGS) entry which is preliminary data.</text>
</comment>
<evidence type="ECO:0000256" key="3">
    <source>
        <dbReference type="SAM" id="MobiDB-lite"/>
    </source>
</evidence>
<keyword evidence="2" id="KW-0342">GTP-binding</keyword>
<dbReference type="InterPro" id="IPR045086">
    <property type="entry name" value="OBG_GTPase"/>
</dbReference>
<reference evidence="6 7" key="1">
    <citation type="journal article" date="2018" name="MBio">
        <title>Comparative Genomics Reveals the Core Gene Toolbox for the Fungus-Insect Symbiosis.</title>
        <authorList>
            <person name="Wang Y."/>
            <person name="Stata M."/>
            <person name="Wang W."/>
            <person name="Stajich J.E."/>
            <person name="White M.M."/>
            <person name="Moncalvo J.M."/>
        </authorList>
    </citation>
    <scope>NUCLEOTIDE SEQUENCE [LARGE SCALE GENOMIC DNA]</scope>
    <source>
        <strain evidence="6 7">AUS-77-4</strain>
    </source>
</reference>
<dbReference type="GO" id="GO:0005739">
    <property type="term" value="C:mitochondrion"/>
    <property type="evidence" value="ECO:0007669"/>
    <property type="project" value="TreeGrafter"/>
</dbReference>
<sequence length="602" mass="65931">MINLKSISKSFKSIPGLKSHSRSITNESTYSIPNQELFNQNNKLRSNFKLRSKGGNFVDFRRVAVHGGSGGSGCVSFQRERHLPRGPPNGGNGGYGGNVIFVSDVNETSLYSIASKISAGSGIRGKGKDMHGQKGKDVIVRIPVGTVLREVERPSYTFLESIDLGSLGTTDKTNKFRENQQKPNYLNASNVEETFSKNLSGDALEKLYNQVESEKKEISKKNTVFNFYPQKIINEESTDLKNLPEEYLSYLQELSNQKPLNFDFNFDKQELTVARGGLGGYGNPHFASSINRSPYIALNGLPGQMRFLELELKTIADVGLVGMPNAGKSTFISAVSNAHPRIAPYPFTTLNPHIGTVDLDMSQQIKIADIPGIIKDAHLNKGLGHSFLRHIERSSVLAYCTFICALPAIDSANLPDVLRNDLDNIEIRKDYIDDINYGRKEDAYPNVHREYSLASQPDAAQPVVAQPVAAQSQNATTNTTTTQTETPKETTVSEDSPIKKFVDNLVKKTKAMGKKVVVAVKASMKKLLTKKVINDIKSLGNDIQNFNITHAINMTVSKPPKSTISLNTVPTPQQTPVSIQAAAPVQSNTESSTLLVQIKGSG</sequence>
<proteinExistence type="predicted"/>
<dbReference type="SUPFAM" id="SSF82051">
    <property type="entry name" value="Obg GTP-binding protein N-terminal domain"/>
    <property type="match status" value="1"/>
</dbReference>
<evidence type="ECO:0000259" key="5">
    <source>
        <dbReference type="PROSITE" id="PS51883"/>
    </source>
</evidence>
<dbReference type="Pfam" id="PF01926">
    <property type="entry name" value="MMR_HSR1"/>
    <property type="match status" value="1"/>
</dbReference>
<dbReference type="EMBL" id="MBFT01000732">
    <property type="protein sequence ID" value="PVU87548.1"/>
    <property type="molecule type" value="Genomic_DNA"/>
</dbReference>
<dbReference type="InterPro" id="IPR036726">
    <property type="entry name" value="GTP1_OBG_dom_sf"/>
</dbReference>
<dbReference type="InterPro" id="IPR031167">
    <property type="entry name" value="G_OBG"/>
</dbReference>
<dbReference type="CDD" id="cd01898">
    <property type="entry name" value="Obg"/>
    <property type="match status" value="1"/>
</dbReference>
<dbReference type="OrthoDB" id="347018at2759"/>
<name>A0A2T9Y5E8_9FUNG</name>
<feature type="domain" description="Obg" evidence="5">
    <location>
        <begin position="55"/>
        <end position="315"/>
    </location>
</feature>
<gene>
    <name evidence="6" type="ORF">BB559_005983</name>
</gene>
<dbReference type="GO" id="GO:0003924">
    <property type="term" value="F:GTPase activity"/>
    <property type="evidence" value="ECO:0007669"/>
    <property type="project" value="InterPro"/>
</dbReference>
<dbReference type="GO" id="GO:0042254">
    <property type="term" value="P:ribosome biogenesis"/>
    <property type="evidence" value="ECO:0007669"/>
    <property type="project" value="UniProtKB-UniRule"/>
</dbReference>
<dbReference type="Proteomes" id="UP000245699">
    <property type="component" value="Unassembled WGS sequence"/>
</dbReference>
<evidence type="ECO:0008006" key="8">
    <source>
        <dbReference type="Google" id="ProtNLM"/>
    </source>
</evidence>
<dbReference type="Gene3D" id="3.40.50.300">
    <property type="entry name" value="P-loop containing nucleotide triphosphate hydrolases"/>
    <property type="match status" value="1"/>
</dbReference>
<organism evidence="6 7">
    <name type="scientific">Furculomyces boomerangus</name>
    <dbReference type="NCBI Taxonomy" id="61424"/>
    <lineage>
        <taxon>Eukaryota</taxon>
        <taxon>Fungi</taxon>
        <taxon>Fungi incertae sedis</taxon>
        <taxon>Zoopagomycota</taxon>
        <taxon>Kickxellomycotina</taxon>
        <taxon>Harpellomycetes</taxon>
        <taxon>Harpellales</taxon>
        <taxon>Harpellaceae</taxon>
        <taxon>Furculomyces</taxon>
    </lineage>
</organism>